<dbReference type="InterPro" id="IPR001207">
    <property type="entry name" value="Transposase_mutator"/>
</dbReference>
<evidence type="ECO:0000256" key="4">
    <source>
        <dbReference type="ARBA" id="ARBA00023125"/>
    </source>
</evidence>
<keyword evidence="3 6" id="KW-0815">Transposition</keyword>
<keyword evidence="9" id="KW-1185">Reference proteome</keyword>
<evidence type="ECO:0000256" key="7">
    <source>
        <dbReference type="SAM" id="MobiDB-lite"/>
    </source>
</evidence>
<gene>
    <name evidence="8" type="ORF">BW737_008685</name>
</gene>
<dbReference type="Proteomes" id="UP000194577">
    <property type="component" value="Unassembled WGS sequence"/>
</dbReference>
<comment type="caution">
    <text evidence="8">The sequence shown here is derived from an EMBL/GenBank/DDBJ whole genome shotgun (WGS) entry which is preliminary data.</text>
</comment>
<comment type="function">
    <text evidence="1 6">Required for the transposition of the insertion element.</text>
</comment>
<organism evidence="8 9">
    <name type="scientific">Actinomyces ruminis</name>
    <dbReference type="NCBI Taxonomy" id="1937003"/>
    <lineage>
        <taxon>Bacteria</taxon>
        <taxon>Bacillati</taxon>
        <taxon>Actinomycetota</taxon>
        <taxon>Actinomycetes</taxon>
        <taxon>Actinomycetales</taxon>
        <taxon>Actinomycetaceae</taxon>
        <taxon>Actinomyces</taxon>
    </lineage>
</organism>
<keyword evidence="5 6" id="KW-0233">DNA recombination</keyword>
<sequence>MPRHHLASTIGTELSHETISKITDQIGEEVLAWPRRPLEALYPVILAGRDRGQDPRRSPCLQPGRTHRRRARGMDGFKHVLGIWVQAHEGAKFWAGVCARAGTTAAS</sequence>
<evidence type="ECO:0000313" key="9">
    <source>
        <dbReference type="Proteomes" id="UP000194577"/>
    </source>
</evidence>
<dbReference type="PANTHER" id="PTHR33217:SF8">
    <property type="entry name" value="MUTATOR FAMILY TRANSPOSASE"/>
    <property type="match status" value="1"/>
</dbReference>
<evidence type="ECO:0000256" key="3">
    <source>
        <dbReference type="ARBA" id="ARBA00022578"/>
    </source>
</evidence>
<reference evidence="8 9" key="1">
    <citation type="submission" date="2017-10" db="EMBL/GenBank/DDBJ databases">
        <title>Draft genome sequence of cellulolytic Actinomyces sp CtC72 isolated from cattle rumen fluid.</title>
        <authorList>
            <person name="Joshi A.J."/>
            <person name="Vasudevan G."/>
            <person name="Lanjekar V.B."/>
            <person name="Hivarkar S."/>
            <person name="Engineer A."/>
            <person name="Pore S.D."/>
            <person name="Dhakephalkar P.K."/>
            <person name="Dagar S."/>
        </authorList>
    </citation>
    <scope>NUCLEOTIDE SEQUENCE [LARGE SCALE GENOMIC DNA]</scope>
    <source>
        <strain evidence="9">CtC72</strain>
    </source>
</reference>
<comment type="similarity">
    <text evidence="2 6">Belongs to the transposase mutator family.</text>
</comment>
<evidence type="ECO:0000256" key="5">
    <source>
        <dbReference type="ARBA" id="ARBA00023172"/>
    </source>
</evidence>
<evidence type="ECO:0000313" key="8">
    <source>
        <dbReference type="EMBL" id="PHP52552.1"/>
    </source>
</evidence>
<protein>
    <recommendedName>
        <fullName evidence="6">Mutator family transposase</fullName>
    </recommendedName>
</protein>
<keyword evidence="6" id="KW-0814">Transposable element</keyword>
<dbReference type="EMBL" id="MTPX02000042">
    <property type="protein sequence ID" value="PHP52552.1"/>
    <property type="molecule type" value="Genomic_DNA"/>
</dbReference>
<evidence type="ECO:0000256" key="2">
    <source>
        <dbReference type="ARBA" id="ARBA00010961"/>
    </source>
</evidence>
<dbReference type="Pfam" id="PF00872">
    <property type="entry name" value="Transposase_mut"/>
    <property type="match status" value="1"/>
</dbReference>
<proteinExistence type="inferred from homology"/>
<evidence type="ECO:0000256" key="6">
    <source>
        <dbReference type="RuleBase" id="RU365089"/>
    </source>
</evidence>
<feature type="region of interest" description="Disordered" evidence="7">
    <location>
        <begin position="50"/>
        <end position="72"/>
    </location>
</feature>
<accession>A0ABX4MEM2</accession>
<keyword evidence="4 6" id="KW-0238">DNA-binding</keyword>
<dbReference type="PANTHER" id="PTHR33217">
    <property type="entry name" value="TRANSPOSASE FOR INSERTION SEQUENCE ELEMENT IS1081"/>
    <property type="match status" value="1"/>
</dbReference>
<name>A0ABX4MEM2_9ACTO</name>
<evidence type="ECO:0000256" key="1">
    <source>
        <dbReference type="ARBA" id="ARBA00002190"/>
    </source>
</evidence>